<dbReference type="SUPFAM" id="SSF55781">
    <property type="entry name" value="GAF domain-like"/>
    <property type="match status" value="1"/>
</dbReference>
<dbReference type="InterPro" id="IPR052155">
    <property type="entry name" value="Biofilm_reg_signaling"/>
</dbReference>
<dbReference type="SUPFAM" id="SSF141868">
    <property type="entry name" value="EAL domain-like"/>
    <property type="match status" value="1"/>
</dbReference>
<dbReference type="Gene3D" id="3.30.450.40">
    <property type="match status" value="1"/>
</dbReference>
<dbReference type="CDD" id="cd01948">
    <property type="entry name" value="EAL"/>
    <property type="match status" value="1"/>
</dbReference>
<dbReference type="PROSITE" id="PS50887">
    <property type="entry name" value="GGDEF"/>
    <property type="match status" value="1"/>
</dbReference>
<gene>
    <name evidence="4" type="ORF">AYR66_20275</name>
</gene>
<dbReference type="Pfam" id="PF13185">
    <property type="entry name" value="GAF_2"/>
    <property type="match status" value="1"/>
</dbReference>
<dbReference type="InterPro" id="IPR013656">
    <property type="entry name" value="PAS_4"/>
</dbReference>
<evidence type="ECO:0000259" key="2">
    <source>
        <dbReference type="PROSITE" id="PS50883"/>
    </source>
</evidence>
<dbReference type="InterPro" id="IPR043128">
    <property type="entry name" value="Rev_trsase/Diguanyl_cyclase"/>
</dbReference>
<dbReference type="SUPFAM" id="SSF55073">
    <property type="entry name" value="Nucleotide cyclase"/>
    <property type="match status" value="1"/>
</dbReference>
<dbReference type="PANTHER" id="PTHR44757:SF2">
    <property type="entry name" value="BIOFILM ARCHITECTURE MAINTENANCE PROTEIN MBAA"/>
    <property type="match status" value="1"/>
</dbReference>
<protein>
    <recommendedName>
        <fullName evidence="6">Diguanylate cyclase</fullName>
    </recommendedName>
</protein>
<dbReference type="SMART" id="SM00065">
    <property type="entry name" value="GAF"/>
    <property type="match status" value="1"/>
</dbReference>
<dbReference type="AlphaFoldDB" id="A0A254TG23"/>
<proteinExistence type="predicted"/>
<dbReference type="PROSITE" id="PS50113">
    <property type="entry name" value="PAC"/>
    <property type="match status" value="1"/>
</dbReference>
<dbReference type="SMART" id="SM00267">
    <property type="entry name" value="GGDEF"/>
    <property type="match status" value="1"/>
</dbReference>
<dbReference type="Proteomes" id="UP000197535">
    <property type="component" value="Unassembled WGS sequence"/>
</dbReference>
<dbReference type="InterPro" id="IPR000700">
    <property type="entry name" value="PAS-assoc_C"/>
</dbReference>
<dbReference type="Gene3D" id="3.20.20.450">
    <property type="entry name" value="EAL domain"/>
    <property type="match status" value="1"/>
</dbReference>
<dbReference type="NCBIfam" id="TIGR00254">
    <property type="entry name" value="GGDEF"/>
    <property type="match status" value="1"/>
</dbReference>
<dbReference type="InterPro" id="IPR001633">
    <property type="entry name" value="EAL_dom"/>
</dbReference>
<dbReference type="RefSeq" id="WP_170942168.1">
    <property type="nucleotide sequence ID" value="NZ_LSTO01000001.1"/>
</dbReference>
<dbReference type="Pfam" id="PF00990">
    <property type="entry name" value="GGDEF"/>
    <property type="match status" value="1"/>
</dbReference>
<feature type="domain" description="GGDEF" evidence="3">
    <location>
        <begin position="473"/>
        <end position="606"/>
    </location>
</feature>
<dbReference type="InterPro" id="IPR029787">
    <property type="entry name" value="Nucleotide_cyclase"/>
</dbReference>
<comment type="caution">
    <text evidence="4">The sequence shown here is derived from an EMBL/GenBank/DDBJ whole genome shotgun (WGS) entry which is preliminary data.</text>
</comment>
<dbReference type="InterPro" id="IPR003018">
    <property type="entry name" value="GAF"/>
</dbReference>
<evidence type="ECO:0000259" key="3">
    <source>
        <dbReference type="PROSITE" id="PS50887"/>
    </source>
</evidence>
<feature type="domain" description="PAC" evidence="1">
    <location>
        <begin position="217"/>
        <end position="269"/>
    </location>
</feature>
<dbReference type="InterPro" id="IPR000160">
    <property type="entry name" value="GGDEF_dom"/>
</dbReference>
<dbReference type="InterPro" id="IPR029016">
    <property type="entry name" value="GAF-like_dom_sf"/>
</dbReference>
<reference evidence="4 5" key="1">
    <citation type="submission" date="2016-02" db="EMBL/GenBank/DDBJ databases">
        <authorList>
            <person name="Wen L."/>
            <person name="He K."/>
            <person name="Yang H."/>
        </authorList>
    </citation>
    <scope>NUCLEOTIDE SEQUENCE [LARGE SCALE GENOMIC DNA]</scope>
    <source>
        <strain evidence="4 5">TSA40</strain>
    </source>
</reference>
<evidence type="ECO:0000313" key="5">
    <source>
        <dbReference type="Proteomes" id="UP000197535"/>
    </source>
</evidence>
<keyword evidence="5" id="KW-1185">Reference proteome</keyword>
<organism evidence="4 5">
    <name type="scientific">Noviherbaspirillum denitrificans</name>
    <dbReference type="NCBI Taxonomy" id="1968433"/>
    <lineage>
        <taxon>Bacteria</taxon>
        <taxon>Pseudomonadati</taxon>
        <taxon>Pseudomonadota</taxon>
        <taxon>Betaproteobacteria</taxon>
        <taxon>Burkholderiales</taxon>
        <taxon>Oxalobacteraceae</taxon>
        <taxon>Noviherbaspirillum</taxon>
    </lineage>
</organism>
<dbReference type="CDD" id="cd01949">
    <property type="entry name" value="GGDEF"/>
    <property type="match status" value="1"/>
</dbReference>
<dbReference type="Gene3D" id="3.30.450.20">
    <property type="entry name" value="PAS domain"/>
    <property type="match status" value="1"/>
</dbReference>
<dbReference type="Pfam" id="PF00563">
    <property type="entry name" value="EAL"/>
    <property type="match status" value="1"/>
</dbReference>
<sequence length="866" mass="97077">MTPREGNALSRGLHAVEEADSSGSLSSFRDEYRAALLDYLYGRSDEGALQHAYELGRQAAISRLSILDLHGAHHDTLLAFAAQARPPLEQASAHGTASFLTRAAEFLDQAMAPFEMMHRGYVESVAQLREMNEVLKHQADALHQSEERMRLFIKHNPAAVAMLDRNMRYLLVSPRWHADYRLGDRDISGLSHYEVFPETPQAWRDIYQRCLAGGIDKRDEAQFVRADGSVDSVRWEIHPWYTAQGEIGGIIMFTEVITERKNQEKKIARLSRIQGLMSATNAAIVRINERSALMREVCRIAVEQGNFRMAWAGFGNSRSVSVSCVTREISAKERATGGDMANKALEEQGHVSRVMRSGKPQVFNDVATARRLRYREECLRQGLRSFAILPLCAVGKCIGVLSLYSAEANMFDREEMKLLNELADDISYALNHIVNEEKINYLAYYSSLTGKPNRALFRDRLHRQMEIARHERQVLAVLLIDPVRFSNVNDTFGRHVGDALLQQMAERLDSKISSHDTLAHFGVDVFAIMLADIRGAANAAHVLERLLASCFGPAFEIDGNELYIAVKAGITLYPGDGEDGETLVKNAEIALRKAQKSADTYLFYRPEMNASVARRLTLESRLYRALERDEFTLYYQPKFNTVSGEVVGFESLLRWNDPEAGLVLPSSFIPILEETGMILPVGRWIMERALSDYREWQARGLTPAPIAVNLSVVQLRHRDFIESLTSVRGKIPPGERVLDLEITESILMEDIEQNIAKLQAARDMGMKVAIDDFGTGYSSLSYLTRLPVDLLKIDRSFVVDMNKSPSGLAIVSSVISLAHSLQLGVIAEGVDDGEQAKLLKLLRCDQLQGFYCSHPLPRDQVTALLS</sequence>
<accession>A0A254TG23</accession>
<feature type="domain" description="EAL" evidence="2">
    <location>
        <begin position="615"/>
        <end position="866"/>
    </location>
</feature>
<dbReference type="EMBL" id="LSTO01000001">
    <property type="protein sequence ID" value="OWW21475.1"/>
    <property type="molecule type" value="Genomic_DNA"/>
</dbReference>
<dbReference type="SUPFAM" id="SSF55785">
    <property type="entry name" value="PYP-like sensor domain (PAS domain)"/>
    <property type="match status" value="1"/>
</dbReference>
<dbReference type="InterPro" id="IPR035919">
    <property type="entry name" value="EAL_sf"/>
</dbReference>
<dbReference type="NCBIfam" id="TIGR00229">
    <property type="entry name" value="sensory_box"/>
    <property type="match status" value="1"/>
</dbReference>
<evidence type="ECO:0000313" key="4">
    <source>
        <dbReference type="EMBL" id="OWW21475.1"/>
    </source>
</evidence>
<dbReference type="Pfam" id="PF08448">
    <property type="entry name" value="PAS_4"/>
    <property type="match status" value="1"/>
</dbReference>
<name>A0A254TG23_9BURK</name>
<dbReference type="InterPro" id="IPR035965">
    <property type="entry name" value="PAS-like_dom_sf"/>
</dbReference>
<evidence type="ECO:0008006" key="6">
    <source>
        <dbReference type="Google" id="ProtNLM"/>
    </source>
</evidence>
<dbReference type="PANTHER" id="PTHR44757">
    <property type="entry name" value="DIGUANYLATE CYCLASE DGCP"/>
    <property type="match status" value="1"/>
</dbReference>
<dbReference type="Gene3D" id="3.30.70.270">
    <property type="match status" value="1"/>
</dbReference>
<dbReference type="SMART" id="SM00052">
    <property type="entry name" value="EAL"/>
    <property type="match status" value="1"/>
</dbReference>
<dbReference type="PROSITE" id="PS50883">
    <property type="entry name" value="EAL"/>
    <property type="match status" value="1"/>
</dbReference>
<evidence type="ECO:0000259" key="1">
    <source>
        <dbReference type="PROSITE" id="PS50113"/>
    </source>
</evidence>
<dbReference type="InterPro" id="IPR000014">
    <property type="entry name" value="PAS"/>
</dbReference>